<dbReference type="AlphaFoldDB" id="A0A9J5YYQ6"/>
<feature type="compositionally biased region" description="Basic and acidic residues" evidence="1">
    <location>
        <begin position="147"/>
        <end position="157"/>
    </location>
</feature>
<reference evidence="2 3" key="1">
    <citation type="submission" date="2020-09" db="EMBL/GenBank/DDBJ databases">
        <title>De no assembly of potato wild relative species, Solanum commersonii.</title>
        <authorList>
            <person name="Cho K."/>
        </authorList>
    </citation>
    <scope>NUCLEOTIDE SEQUENCE [LARGE SCALE GENOMIC DNA]</scope>
    <source>
        <strain evidence="2">LZ3.2</strain>
        <tissue evidence="2">Leaf</tissue>
    </source>
</reference>
<evidence type="ECO:0000313" key="3">
    <source>
        <dbReference type="Proteomes" id="UP000824120"/>
    </source>
</evidence>
<protein>
    <submittedName>
        <fullName evidence="2">Uncharacterized protein</fullName>
    </submittedName>
</protein>
<dbReference type="EMBL" id="JACXVP010000005">
    <property type="protein sequence ID" value="KAG5604989.1"/>
    <property type="molecule type" value="Genomic_DNA"/>
</dbReference>
<evidence type="ECO:0000313" key="2">
    <source>
        <dbReference type="EMBL" id="KAG5604989.1"/>
    </source>
</evidence>
<proteinExistence type="predicted"/>
<accession>A0A9J5YYQ6</accession>
<organism evidence="2 3">
    <name type="scientific">Solanum commersonii</name>
    <name type="common">Commerson's wild potato</name>
    <name type="synonym">Commerson's nightshade</name>
    <dbReference type="NCBI Taxonomy" id="4109"/>
    <lineage>
        <taxon>Eukaryota</taxon>
        <taxon>Viridiplantae</taxon>
        <taxon>Streptophyta</taxon>
        <taxon>Embryophyta</taxon>
        <taxon>Tracheophyta</taxon>
        <taxon>Spermatophyta</taxon>
        <taxon>Magnoliopsida</taxon>
        <taxon>eudicotyledons</taxon>
        <taxon>Gunneridae</taxon>
        <taxon>Pentapetalae</taxon>
        <taxon>asterids</taxon>
        <taxon>lamiids</taxon>
        <taxon>Solanales</taxon>
        <taxon>Solanaceae</taxon>
        <taxon>Solanoideae</taxon>
        <taxon>Solaneae</taxon>
        <taxon>Solanum</taxon>
    </lineage>
</organism>
<comment type="caution">
    <text evidence="2">The sequence shown here is derived from an EMBL/GenBank/DDBJ whole genome shotgun (WGS) entry which is preliminary data.</text>
</comment>
<dbReference type="OrthoDB" id="1314842at2759"/>
<feature type="compositionally biased region" description="Acidic residues" evidence="1">
    <location>
        <begin position="114"/>
        <end position="125"/>
    </location>
</feature>
<feature type="compositionally biased region" description="Acidic residues" evidence="1">
    <location>
        <begin position="158"/>
        <end position="171"/>
    </location>
</feature>
<name>A0A9J5YYQ6_SOLCO</name>
<sequence>MDSGDDFISRWLGRNCKRPITKLGYTTCECGCETWVDDGTHEKWPFVVDIPLGSPPLTVEGENNKGLILLSDDEEFEEDCEVVENIGEVGRKRKMVEPSRGDKRRKFIPGTCEEISDSSEEESDPDVVIVPQLVVEGENHNNLLRPRSMDKFKNKNDEESDEEESDDEESD</sequence>
<evidence type="ECO:0000256" key="1">
    <source>
        <dbReference type="SAM" id="MobiDB-lite"/>
    </source>
</evidence>
<feature type="region of interest" description="Disordered" evidence="1">
    <location>
        <begin position="98"/>
        <end position="171"/>
    </location>
</feature>
<gene>
    <name evidence="2" type="ORF">H5410_026481</name>
</gene>
<dbReference type="Proteomes" id="UP000824120">
    <property type="component" value="Chromosome 5"/>
</dbReference>
<keyword evidence="3" id="KW-1185">Reference proteome</keyword>